<dbReference type="InParanoid" id="A0A0H2RAJ3"/>
<dbReference type="EMBL" id="KQ086075">
    <property type="protein sequence ID" value="KLO08854.1"/>
    <property type="molecule type" value="Genomic_DNA"/>
</dbReference>
<sequence length="74" mass="7883">MRRNLASSSAAACSIISSRISLHVGARGSEGLLLSFVKHIGAVTHCISIGTLHGSLLGLRLQWISRISQDRDEA</sequence>
<dbReference type="AlphaFoldDB" id="A0A0H2RAJ3"/>
<reference evidence="1 2" key="1">
    <citation type="submission" date="2015-04" db="EMBL/GenBank/DDBJ databases">
        <title>Complete genome sequence of Schizopora paradoxa KUC8140, a cosmopolitan wood degrader in East Asia.</title>
        <authorList>
            <consortium name="DOE Joint Genome Institute"/>
            <person name="Min B."/>
            <person name="Park H."/>
            <person name="Jang Y."/>
            <person name="Kim J.-J."/>
            <person name="Kim K.H."/>
            <person name="Pangilinan J."/>
            <person name="Lipzen A."/>
            <person name="Riley R."/>
            <person name="Grigoriev I.V."/>
            <person name="Spatafora J.W."/>
            <person name="Choi I.-G."/>
        </authorList>
    </citation>
    <scope>NUCLEOTIDE SEQUENCE [LARGE SCALE GENOMIC DNA]</scope>
    <source>
        <strain evidence="1 2">KUC8140</strain>
    </source>
</reference>
<dbReference type="Proteomes" id="UP000053477">
    <property type="component" value="Unassembled WGS sequence"/>
</dbReference>
<accession>A0A0H2RAJ3</accession>
<proteinExistence type="predicted"/>
<evidence type="ECO:0000313" key="1">
    <source>
        <dbReference type="EMBL" id="KLO08854.1"/>
    </source>
</evidence>
<gene>
    <name evidence="1" type="ORF">SCHPADRAFT_593007</name>
</gene>
<organism evidence="1 2">
    <name type="scientific">Schizopora paradoxa</name>
    <dbReference type="NCBI Taxonomy" id="27342"/>
    <lineage>
        <taxon>Eukaryota</taxon>
        <taxon>Fungi</taxon>
        <taxon>Dikarya</taxon>
        <taxon>Basidiomycota</taxon>
        <taxon>Agaricomycotina</taxon>
        <taxon>Agaricomycetes</taxon>
        <taxon>Hymenochaetales</taxon>
        <taxon>Schizoporaceae</taxon>
        <taxon>Schizopora</taxon>
    </lineage>
</organism>
<protein>
    <submittedName>
        <fullName evidence="1">Uncharacterized protein</fullName>
    </submittedName>
</protein>
<evidence type="ECO:0000313" key="2">
    <source>
        <dbReference type="Proteomes" id="UP000053477"/>
    </source>
</evidence>
<name>A0A0H2RAJ3_9AGAM</name>
<keyword evidence="2" id="KW-1185">Reference proteome</keyword>